<dbReference type="InterPro" id="IPR024524">
    <property type="entry name" value="DUF3800"/>
</dbReference>
<evidence type="ECO:0000313" key="1">
    <source>
        <dbReference type="EMBL" id="TDB66788.1"/>
    </source>
</evidence>
<proteinExistence type="predicted"/>
<keyword evidence="2" id="KW-1185">Reference proteome</keyword>
<dbReference type="OrthoDB" id="6057352at2"/>
<name>A0A4R4KFT7_9BACT</name>
<accession>A0A4R4KFT7</accession>
<comment type="caution">
    <text evidence="1">The sequence shown here is derived from an EMBL/GenBank/DDBJ whole genome shotgun (WGS) entry which is preliminary data.</text>
</comment>
<sequence length="211" mass="24383">MQNRLAFLDEWGNNGLDFTKKGVSTHFLVTALILPREELPIAEEVLERVRKKHFQTGPIKTAKVGSNHNRRREVLVDLTDAPFRIFALVVDKRQILGEGLRYKGSFYKFLHGLADRELFRTFPNLQMVTDQHGTDTFMEGFISYVQKNHIPNLFNQSSVSSRKRNEYPTLFDALLIPLEEGAIKLTVQENTAIDPRDDKNPRTEIEVVSRW</sequence>
<gene>
    <name evidence="1" type="ORF">EZE20_06595</name>
</gene>
<evidence type="ECO:0000313" key="2">
    <source>
        <dbReference type="Proteomes" id="UP000295706"/>
    </source>
</evidence>
<organism evidence="1 2">
    <name type="scientific">Arundinibacter roseus</name>
    <dbReference type="NCBI Taxonomy" id="2070510"/>
    <lineage>
        <taxon>Bacteria</taxon>
        <taxon>Pseudomonadati</taxon>
        <taxon>Bacteroidota</taxon>
        <taxon>Cytophagia</taxon>
        <taxon>Cytophagales</taxon>
        <taxon>Spirosomataceae</taxon>
        <taxon>Arundinibacter</taxon>
    </lineage>
</organism>
<protein>
    <submittedName>
        <fullName evidence="1">DUF3800 domain-containing protein</fullName>
    </submittedName>
</protein>
<reference evidence="1 2" key="1">
    <citation type="submission" date="2019-02" db="EMBL/GenBank/DDBJ databases">
        <title>Arundinibacter roseus gen. nov., sp. nov., a new member of the family Cytophagaceae.</title>
        <authorList>
            <person name="Szuroczki S."/>
            <person name="Khayer B."/>
            <person name="Sproer C."/>
            <person name="Toumi M."/>
            <person name="Szabo A."/>
            <person name="Felfoldi T."/>
            <person name="Schumann P."/>
            <person name="Toth E."/>
        </authorList>
    </citation>
    <scope>NUCLEOTIDE SEQUENCE [LARGE SCALE GENOMIC DNA]</scope>
    <source>
        <strain evidence="1 2">DMA-k-7a</strain>
    </source>
</reference>
<dbReference type="RefSeq" id="WP_132115787.1">
    <property type="nucleotide sequence ID" value="NZ_SMJU01000004.1"/>
</dbReference>
<dbReference type="AlphaFoldDB" id="A0A4R4KFT7"/>
<dbReference type="Pfam" id="PF12686">
    <property type="entry name" value="DUF3800"/>
    <property type="match status" value="1"/>
</dbReference>
<dbReference type="EMBL" id="SMJU01000004">
    <property type="protein sequence ID" value="TDB66788.1"/>
    <property type="molecule type" value="Genomic_DNA"/>
</dbReference>
<dbReference type="Proteomes" id="UP000295706">
    <property type="component" value="Unassembled WGS sequence"/>
</dbReference>